<dbReference type="EMBL" id="JAIWYP010000002">
    <property type="protein sequence ID" value="KAH3871716.1"/>
    <property type="molecule type" value="Genomic_DNA"/>
</dbReference>
<evidence type="ECO:0000256" key="1">
    <source>
        <dbReference type="SAM" id="MobiDB-lite"/>
    </source>
</evidence>
<proteinExistence type="predicted"/>
<evidence type="ECO:0000313" key="3">
    <source>
        <dbReference type="Proteomes" id="UP000828390"/>
    </source>
</evidence>
<reference evidence="2" key="2">
    <citation type="submission" date="2020-11" db="EMBL/GenBank/DDBJ databases">
        <authorList>
            <person name="McCartney M.A."/>
            <person name="Auch B."/>
            <person name="Kono T."/>
            <person name="Mallez S."/>
            <person name="Becker A."/>
            <person name="Gohl D.M."/>
            <person name="Silverstein K.A.T."/>
            <person name="Koren S."/>
            <person name="Bechman K.B."/>
            <person name="Herman A."/>
            <person name="Abrahante J.E."/>
            <person name="Garbe J."/>
        </authorList>
    </citation>
    <scope>NUCLEOTIDE SEQUENCE</scope>
    <source>
        <strain evidence="2">Duluth1</strain>
        <tissue evidence="2">Whole animal</tissue>
    </source>
</reference>
<dbReference type="AlphaFoldDB" id="A0A9D4M8R3"/>
<evidence type="ECO:0000313" key="2">
    <source>
        <dbReference type="EMBL" id="KAH3871716.1"/>
    </source>
</evidence>
<feature type="region of interest" description="Disordered" evidence="1">
    <location>
        <begin position="76"/>
        <end position="101"/>
    </location>
</feature>
<accession>A0A9D4M8R3</accession>
<protein>
    <submittedName>
        <fullName evidence="2">Uncharacterized protein</fullName>
    </submittedName>
</protein>
<sequence length="101" mass="11813">MNKAKENWIEEQCQDIDNSLNKYNSKQSLPTGERPDQHKARANHHNTRQIQKESDGGTRQLKEVDRILLRTLQLQNHGRPRGIECPSSNQKRRPPYPLCRS</sequence>
<gene>
    <name evidence="2" type="ORF">DPMN_034927</name>
</gene>
<dbReference type="Proteomes" id="UP000828390">
    <property type="component" value="Unassembled WGS sequence"/>
</dbReference>
<feature type="compositionally biased region" description="Polar residues" evidence="1">
    <location>
        <begin position="21"/>
        <end position="30"/>
    </location>
</feature>
<comment type="caution">
    <text evidence="2">The sequence shown here is derived from an EMBL/GenBank/DDBJ whole genome shotgun (WGS) entry which is preliminary data.</text>
</comment>
<name>A0A9D4M8R3_DREPO</name>
<reference evidence="2" key="1">
    <citation type="journal article" date="2019" name="bioRxiv">
        <title>The Genome of the Zebra Mussel, Dreissena polymorpha: A Resource for Invasive Species Research.</title>
        <authorList>
            <person name="McCartney M.A."/>
            <person name="Auch B."/>
            <person name="Kono T."/>
            <person name="Mallez S."/>
            <person name="Zhang Y."/>
            <person name="Obille A."/>
            <person name="Becker A."/>
            <person name="Abrahante J.E."/>
            <person name="Garbe J."/>
            <person name="Badalamenti J.P."/>
            <person name="Herman A."/>
            <person name="Mangelson H."/>
            <person name="Liachko I."/>
            <person name="Sullivan S."/>
            <person name="Sone E.D."/>
            <person name="Koren S."/>
            <person name="Silverstein K.A.T."/>
            <person name="Beckman K.B."/>
            <person name="Gohl D.M."/>
        </authorList>
    </citation>
    <scope>NUCLEOTIDE SEQUENCE</scope>
    <source>
        <strain evidence="2">Duluth1</strain>
        <tissue evidence="2">Whole animal</tissue>
    </source>
</reference>
<keyword evidence="3" id="KW-1185">Reference proteome</keyword>
<feature type="region of interest" description="Disordered" evidence="1">
    <location>
        <begin position="21"/>
        <end position="61"/>
    </location>
</feature>
<organism evidence="2 3">
    <name type="scientific">Dreissena polymorpha</name>
    <name type="common">Zebra mussel</name>
    <name type="synonym">Mytilus polymorpha</name>
    <dbReference type="NCBI Taxonomy" id="45954"/>
    <lineage>
        <taxon>Eukaryota</taxon>
        <taxon>Metazoa</taxon>
        <taxon>Spiralia</taxon>
        <taxon>Lophotrochozoa</taxon>
        <taxon>Mollusca</taxon>
        <taxon>Bivalvia</taxon>
        <taxon>Autobranchia</taxon>
        <taxon>Heteroconchia</taxon>
        <taxon>Euheterodonta</taxon>
        <taxon>Imparidentia</taxon>
        <taxon>Neoheterodontei</taxon>
        <taxon>Myida</taxon>
        <taxon>Dreissenoidea</taxon>
        <taxon>Dreissenidae</taxon>
        <taxon>Dreissena</taxon>
    </lineage>
</organism>
<feature type="compositionally biased region" description="Basic and acidic residues" evidence="1">
    <location>
        <begin position="50"/>
        <end position="61"/>
    </location>
</feature>